<gene>
    <name evidence="3" type="ORF">NF557_02070</name>
</gene>
<accession>A0ABY4YJ21</accession>
<keyword evidence="3" id="KW-0413">Isomerase</keyword>
<dbReference type="PANTHER" id="PTHR12110:SF47">
    <property type="match status" value="1"/>
</dbReference>
<reference evidence="3" key="1">
    <citation type="submission" date="2022-06" db="EMBL/GenBank/DDBJ databases">
        <title>Ornithinimicrobium JY.X270.</title>
        <authorList>
            <person name="Huang Y."/>
        </authorList>
    </citation>
    <scope>NUCLEOTIDE SEQUENCE</scope>
    <source>
        <strain evidence="3">JY.X270</strain>
    </source>
</reference>
<dbReference type="Proteomes" id="UP001056535">
    <property type="component" value="Chromosome"/>
</dbReference>
<evidence type="ECO:0000259" key="2">
    <source>
        <dbReference type="Pfam" id="PF01261"/>
    </source>
</evidence>
<evidence type="ECO:0000256" key="1">
    <source>
        <dbReference type="ARBA" id="ARBA00023277"/>
    </source>
</evidence>
<dbReference type="Gene3D" id="3.20.20.150">
    <property type="entry name" value="Divalent-metal-dependent TIM barrel enzymes"/>
    <property type="match status" value="1"/>
</dbReference>
<dbReference type="InterPro" id="IPR013022">
    <property type="entry name" value="Xyl_isomerase-like_TIM-brl"/>
</dbReference>
<dbReference type="Pfam" id="PF01261">
    <property type="entry name" value="AP_endonuc_2"/>
    <property type="match status" value="1"/>
</dbReference>
<dbReference type="InterPro" id="IPR050312">
    <property type="entry name" value="IolE/XylAMocC-like"/>
</dbReference>
<dbReference type="PANTHER" id="PTHR12110">
    <property type="entry name" value="HYDROXYPYRUVATE ISOMERASE"/>
    <property type="match status" value="1"/>
</dbReference>
<evidence type="ECO:0000313" key="3">
    <source>
        <dbReference type="EMBL" id="USQ76741.1"/>
    </source>
</evidence>
<sequence>MSDSPVPSIPVLLSTSSVYPENCAYAFDLAERLGFDGIEIMVWTDPMTQEPGALQALSDLHALPIRAVHAPTLLLAQRLWGWEPWGKIDRSVQLAQEVGADVVVIHPPFRWQREYAEGFVEGIADRQGGTEVKLAVENMFPWRARNSEMQVYRPHWDPVEQTYQHVTLDSSHAATSSSDSVDLLHRLGDRVSHVHLGDGSGSFKDEHLVPGRGTQPLDTLLHTLVERGYQGAVSLEVGTRTRSVEQREADLAEALDFARTHLGQRPSAV</sequence>
<dbReference type="GO" id="GO:0016853">
    <property type="term" value="F:isomerase activity"/>
    <property type="evidence" value="ECO:0007669"/>
    <property type="project" value="UniProtKB-KW"/>
</dbReference>
<evidence type="ECO:0000313" key="4">
    <source>
        <dbReference type="Proteomes" id="UP001056535"/>
    </source>
</evidence>
<proteinExistence type="predicted"/>
<feature type="domain" description="Xylose isomerase-like TIM barrel" evidence="2">
    <location>
        <begin position="27"/>
        <end position="260"/>
    </location>
</feature>
<dbReference type="SUPFAM" id="SSF51658">
    <property type="entry name" value="Xylose isomerase-like"/>
    <property type="match status" value="1"/>
</dbReference>
<keyword evidence="4" id="KW-1185">Reference proteome</keyword>
<keyword evidence="1" id="KW-0119">Carbohydrate metabolism</keyword>
<protein>
    <submittedName>
        <fullName evidence="3">Sugar phosphate isomerase/epimerase</fullName>
    </submittedName>
</protein>
<dbReference type="RefSeq" id="WP_252621445.1">
    <property type="nucleotide sequence ID" value="NZ_CP099490.1"/>
</dbReference>
<name>A0ABY4YJ21_9MICO</name>
<organism evidence="3 4">
    <name type="scientific">Ornithinimicrobium cryptoxanthini</name>
    <dbReference type="NCBI Taxonomy" id="2934161"/>
    <lineage>
        <taxon>Bacteria</taxon>
        <taxon>Bacillati</taxon>
        <taxon>Actinomycetota</taxon>
        <taxon>Actinomycetes</taxon>
        <taxon>Micrococcales</taxon>
        <taxon>Ornithinimicrobiaceae</taxon>
        <taxon>Ornithinimicrobium</taxon>
    </lineage>
</organism>
<dbReference type="EMBL" id="CP099490">
    <property type="protein sequence ID" value="USQ76741.1"/>
    <property type="molecule type" value="Genomic_DNA"/>
</dbReference>
<dbReference type="InterPro" id="IPR036237">
    <property type="entry name" value="Xyl_isomerase-like_sf"/>
</dbReference>